<dbReference type="GO" id="GO:0090529">
    <property type="term" value="P:cell septum assembly"/>
    <property type="evidence" value="ECO:0007669"/>
    <property type="project" value="InterPro"/>
</dbReference>
<keyword evidence="8 9" id="KW-0131">Cell cycle</keyword>
<gene>
    <name evidence="9" type="primary">ftsQ</name>
    <name evidence="11" type="ORF">GA0061080_100623</name>
</gene>
<dbReference type="InterPro" id="IPR026579">
    <property type="entry name" value="FtsQ"/>
</dbReference>
<dbReference type="RefSeq" id="WP_091120557.1">
    <property type="nucleotide sequence ID" value="NZ_FMBA01000006.1"/>
</dbReference>
<comment type="subunit">
    <text evidence="9">Part of a complex composed of FtsB, FtsL and FtsQ.</text>
</comment>
<evidence type="ECO:0000256" key="9">
    <source>
        <dbReference type="HAMAP-Rule" id="MF_00911"/>
    </source>
</evidence>
<feature type="transmembrane region" description="Helical" evidence="9">
    <location>
        <begin position="21"/>
        <end position="45"/>
    </location>
</feature>
<evidence type="ECO:0000256" key="1">
    <source>
        <dbReference type="ARBA" id="ARBA00004370"/>
    </source>
</evidence>
<sequence length="281" mass="33226">MKQVRQAAHRREDKNRRRLLIFRNTEQLIGFLFFIIIIFICIWVVQSFKNWMDDPEQMVLSQLTLSGEYTYTTENDLREAILGLGLPNTYIGQDVNDIQQEVMRFPWVKKTSVRKQWPNRLIVYVEEYRPVLYWNDLFLLDENGNIFSVPLDRITKLQLPRLYGPEGKAKSALETYYKLESLSKKLANNQLALQIKVAITDERNAWQLMVEPCVSGFCLENQEIKLLLGNENIEQRYQQFIKLFPEIQSRLPENERIMVADLRYENGISVQKEKMVQKGIN</sequence>
<evidence type="ECO:0000256" key="3">
    <source>
        <dbReference type="ARBA" id="ARBA00022519"/>
    </source>
</evidence>
<dbReference type="Gene3D" id="3.40.50.11690">
    <property type="entry name" value="Cell division protein FtsQ/DivIB"/>
    <property type="match status" value="1"/>
</dbReference>
<dbReference type="Gene3D" id="3.10.20.310">
    <property type="entry name" value="membrane protein fhac"/>
    <property type="match status" value="1"/>
</dbReference>
<dbReference type="GO" id="GO:0043093">
    <property type="term" value="P:FtsZ-dependent cytokinesis"/>
    <property type="evidence" value="ECO:0007669"/>
    <property type="project" value="UniProtKB-UniRule"/>
</dbReference>
<dbReference type="InterPro" id="IPR034746">
    <property type="entry name" value="POTRA"/>
</dbReference>
<dbReference type="OrthoDB" id="9790370at2"/>
<dbReference type="PROSITE" id="PS51779">
    <property type="entry name" value="POTRA"/>
    <property type="match status" value="1"/>
</dbReference>
<dbReference type="GO" id="GO:0005886">
    <property type="term" value="C:plasma membrane"/>
    <property type="evidence" value="ECO:0007669"/>
    <property type="project" value="UniProtKB-SubCell"/>
</dbReference>
<keyword evidence="5 9" id="KW-0812">Transmembrane</keyword>
<evidence type="ECO:0000259" key="10">
    <source>
        <dbReference type="PROSITE" id="PS51779"/>
    </source>
</evidence>
<name>A0A1C3ZQU1_9GAMM</name>
<comment type="subcellular location">
    <subcellularLocation>
        <location evidence="9">Cell inner membrane</location>
        <topology evidence="9">Single-pass type II membrane protein</topology>
    </subcellularLocation>
    <subcellularLocation>
        <location evidence="1">Membrane</location>
    </subcellularLocation>
    <text evidence="9">Localizes to the division septum.</text>
</comment>
<comment type="similarity">
    <text evidence="9">Belongs to the FtsQ/DivIB family. FtsQ subfamily.</text>
</comment>
<organism evidence="11 12">
    <name type="scientific">Gilliamella intestini</name>
    <dbReference type="NCBI Taxonomy" id="1798183"/>
    <lineage>
        <taxon>Bacteria</taxon>
        <taxon>Pseudomonadati</taxon>
        <taxon>Pseudomonadota</taxon>
        <taxon>Gammaproteobacteria</taxon>
        <taxon>Orbales</taxon>
        <taxon>Orbaceae</taxon>
        <taxon>Gilliamella</taxon>
    </lineage>
</organism>
<dbReference type="PANTHER" id="PTHR35851:SF1">
    <property type="entry name" value="CELL DIVISION PROTEIN FTSQ"/>
    <property type="match status" value="1"/>
</dbReference>
<dbReference type="EMBL" id="FMBA01000006">
    <property type="protein sequence ID" value="SCB84590.1"/>
    <property type="molecule type" value="Genomic_DNA"/>
</dbReference>
<dbReference type="Proteomes" id="UP000199698">
    <property type="component" value="Unassembled WGS sequence"/>
</dbReference>
<keyword evidence="12" id="KW-1185">Reference proteome</keyword>
<reference evidence="12" key="1">
    <citation type="submission" date="2016-08" db="EMBL/GenBank/DDBJ databases">
        <authorList>
            <person name="Varghese N."/>
            <person name="Submissions Spin"/>
        </authorList>
    </citation>
    <scope>NUCLEOTIDE SEQUENCE [LARGE SCALE GENOMIC DNA]</scope>
    <source>
        <strain evidence="12">R-53144</strain>
    </source>
</reference>
<keyword evidence="3 9" id="KW-0997">Cell inner membrane</keyword>
<dbReference type="GO" id="GO:0032153">
    <property type="term" value="C:cell division site"/>
    <property type="evidence" value="ECO:0007669"/>
    <property type="project" value="UniProtKB-UniRule"/>
</dbReference>
<dbReference type="Pfam" id="PF03799">
    <property type="entry name" value="FtsQ_DivIB_C"/>
    <property type="match status" value="1"/>
</dbReference>
<evidence type="ECO:0000256" key="5">
    <source>
        <dbReference type="ARBA" id="ARBA00022692"/>
    </source>
</evidence>
<dbReference type="PANTHER" id="PTHR35851">
    <property type="entry name" value="CELL DIVISION PROTEIN FTSQ"/>
    <property type="match status" value="1"/>
</dbReference>
<keyword evidence="7 9" id="KW-0472">Membrane</keyword>
<keyword evidence="6 9" id="KW-1133">Transmembrane helix</keyword>
<evidence type="ECO:0000256" key="2">
    <source>
        <dbReference type="ARBA" id="ARBA00022475"/>
    </source>
</evidence>
<evidence type="ECO:0000256" key="7">
    <source>
        <dbReference type="ARBA" id="ARBA00023136"/>
    </source>
</evidence>
<dbReference type="InterPro" id="IPR005548">
    <property type="entry name" value="Cell_div_FtsQ/DivIB_C"/>
</dbReference>
<evidence type="ECO:0000313" key="12">
    <source>
        <dbReference type="Proteomes" id="UP000199698"/>
    </source>
</evidence>
<keyword evidence="4 9" id="KW-0132">Cell division</keyword>
<dbReference type="InterPro" id="IPR045335">
    <property type="entry name" value="FtsQ_C_sf"/>
</dbReference>
<dbReference type="STRING" id="1798183.GA0061080_100623"/>
<keyword evidence="2 9" id="KW-1003">Cell membrane</keyword>
<evidence type="ECO:0000256" key="4">
    <source>
        <dbReference type="ARBA" id="ARBA00022618"/>
    </source>
</evidence>
<evidence type="ECO:0000313" key="11">
    <source>
        <dbReference type="EMBL" id="SCB84590.1"/>
    </source>
</evidence>
<feature type="domain" description="POTRA" evidence="10">
    <location>
        <begin position="58"/>
        <end position="128"/>
    </location>
</feature>
<protein>
    <recommendedName>
        <fullName evidence="9">Cell division protein FtsQ</fullName>
    </recommendedName>
</protein>
<dbReference type="AlphaFoldDB" id="A0A1C3ZQU1"/>
<dbReference type="Pfam" id="PF08478">
    <property type="entry name" value="POTRA_1"/>
    <property type="match status" value="1"/>
</dbReference>
<dbReference type="HAMAP" id="MF_00911">
    <property type="entry name" value="FtsQ_subfam"/>
    <property type="match status" value="1"/>
</dbReference>
<proteinExistence type="inferred from homology"/>
<dbReference type="InterPro" id="IPR013685">
    <property type="entry name" value="POTRA_FtsQ_type"/>
</dbReference>
<evidence type="ECO:0000256" key="8">
    <source>
        <dbReference type="ARBA" id="ARBA00023306"/>
    </source>
</evidence>
<comment type="function">
    <text evidence="9">Essential cell division protein. May link together the upstream cell division proteins, which are predominantly cytoplasmic, with the downstream cell division proteins, which are predominantly periplasmic. May control correct divisome assembly.</text>
</comment>
<accession>A0A1C3ZQU1</accession>
<evidence type="ECO:0000256" key="6">
    <source>
        <dbReference type="ARBA" id="ARBA00022989"/>
    </source>
</evidence>